<dbReference type="AlphaFoldDB" id="A0A8G1QSI4"/>
<organism evidence="1 2">
    <name type="scientific">Aspergillus piperis CBS 112811</name>
    <dbReference type="NCBI Taxonomy" id="1448313"/>
    <lineage>
        <taxon>Eukaryota</taxon>
        <taxon>Fungi</taxon>
        <taxon>Dikarya</taxon>
        <taxon>Ascomycota</taxon>
        <taxon>Pezizomycotina</taxon>
        <taxon>Eurotiomycetes</taxon>
        <taxon>Eurotiomycetidae</taxon>
        <taxon>Eurotiales</taxon>
        <taxon>Aspergillaceae</taxon>
        <taxon>Aspergillus</taxon>
        <taxon>Aspergillus subgen. Circumdati</taxon>
    </lineage>
</organism>
<reference evidence="1 2" key="1">
    <citation type="submission" date="2018-02" db="EMBL/GenBank/DDBJ databases">
        <title>The genomes of Aspergillus section Nigri reveals drivers in fungal speciation.</title>
        <authorList>
            <consortium name="DOE Joint Genome Institute"/>
            <person name="Vesth T.C."/>
            <person name="Nybo J."/>
            <person name="Theobald S."/>
            <person name="Brandl J."/>
            <person name="Frisvad J.C."/>
            <person name="Nielsen K.F."/>
            <person name="Lyhne E.K."/>
            <person name="Kogle M.E."/>
            <person name="Kuo A."/>
            <person name="Riley R."/>
            <person name="Clum A."/>
            <person name="Nolan M."/>
            <person name="Lipzen A."/>
            <person name="Salamov A."/>
            <person name="Henrissat B."/>
            <person name="Wiebenga A."/>
            <person name="De vries R.P."/>
            <person name="Grigoriev I.V."/>
            <person name="Mortensen U.H."/>
            <person name="Andersen M.R."/>
            <person name="Baker S.E."/>
        </authorList>
    </citation>
    <scope>NUCLEOTIDE SEQUENCE [LARGE SCALE GENOMIC DNA]</scope>
    <source>
        <strain evidence="1 2">CBS 112811</strain>
    </source>
</reference>
<keyword evidence="2" id="KW-1185">Reference proteome</keyword>
<sequence length="95" mass="10292">MRLSPPPRGGHFAEGPAAPHSVGCSSATFLGGGRRMVDYYHQTFFIMAFIFFSCLQNSDSDGEGPAQSYYQSASDQCKCKCQVPNLKLLSPPLAI</sequence>
<dbReference type="Proteomes" id="UP000249526">
    <property type="component" value="Unassembled WGS sequence"/>
</dbReference>
<dbReference type="RefSeq" id="XP_025509701.1">
    <property type="nucleotide sequence ID" value="XM_025654828.1"/>
</dbReference>
<accession>A0A8G1QSI4</accession>
<protein>
    <submittedName>
        <fullName evidence="1">Uncharacterized protein</fullName>
    </submittedName>
</protein>
<evidence type="ECO:0000313" key="1">
    <source>
        <dbReference type="EMBL" id="RAH51779.1"/>
    </source>
</evidence>
<proteinExistence type="predicted"/>
<evidence type="ECO:0000313" key="2">
    <source>
        <dbReference type="Proteomes" id="UP000249526"/>
    </source>
</evidence>
<name>A0A8G1QSI4_9EURO</name>
<dbReference type="EMBL" id="KZ825093">
    <property type="protein sequence ID" value="RAH51779.1"/>
    <property type="molecule type" value="Genomic_DNA"/>
</dbReference>
<dbReference type="GeneID" id="37158230"/>
<gene>
    <name evidence="1" type="ORF">BO85DRAFT_239696</name>
</gene>